<gene>
    <name evidence="2" type="ORF">JJJ17_06800</name>
</gene>
<keyword evidence="1" id="KW-1133">Transmembrane helix</keyword>
<proteinExistence type="predicted"/>
<name>A0A934VZT2_9RHOB</name>
<protein>
    <submittedName>
        <fullName evidence="2">Uncharacterized protein</fullName>
    </submittedName>
</protein>
<accession>A0A934VZT2</accession>
<sequence length="128" mass="14355">MSALAVYILSFGIIYLILCAQLYGVFRYFHPRWRESADKKIIDLVTPFLIALCLMAGTTVWIVFAGLSGLAWVYTGTRVRRLATDRQRFPATVTLGVAPYYFGSVSRTLFFDIFTFGVALISALIVLV</sequence>
<reference evidence="2" key="1">
    <citation type="submission" date="2021-01" db="EMBL/GenBank/DDBJ databases">
        <title>Paracoccus amoyensis sp. nov., isolated from the surface seawater along the coast of Xiamen Island, China.</title>
        <authorList>
            <person name="Lyu L."/>
        </authorList>
    </citation>
    <scope>NUCLEOTIDE SEQUENCE</scope>
    <source>
        <strain evidence="2">MJ17</strain>
    </source>
</reference>
<evidence type="ECO:0000313" key="3">
    <source>
        <dbReference type="Proteomes" id="UP000640485"/>
    </source>
</evidence>
<feature type="transmembrane region" description="Helical" evidence="1">
    <location>
        <begin position="109"/>
        <end position="127"/>
    </location>
</feature>
<dbReference type="Proteomes" id="UP000640485">
    <property type="component" value="Unassembled WGS sequence"/>
</dbReference>
<comment type="caution">
    <text evidence="2">The sequence shown here is derived from an EMBL/GenBank/DDBJ whole genome shotgun (WGS) entry which is preliminary data.</text>
</comment>
<dbReference type="AlphaFoldDB" id="A0A934VZT2"/>
<feature type="transmembrane region" description="Helical" evidence="1">
    <location>
        <begin position="41"/>
        <end position="74"/>
    </location>
</feature>
<feature type="transmembrane region" description="Helical" evidence="1">
    <location>
        <begin position="6"/>
        <end position="29"/>
    </location>
</feature>
<keyword evidence="1" id="KW-0472">Membrane</keyword>
<keyword evidence="1" id="KW-0812">Transmembrane</keyword>
<dbReference type="RefSeq" id="WP_200684879.1">
    <property type="nucleotide sequence ID" value="NZ_JAEPRQ010000002.1"/>
</dbReference>
<organism evidence="2 3">
    <name type="scientific">Paracoccus caeni</name>
    <dbReference type="NCBI Taxonomy" id="657651"/>
    <lineage>
        <taxon>Bacteria</taxon>
        <taxon>Pseudomonadati</taxon>
        <taxon>Pseudomonadota</taxon>
        <taxon>Alphaproteobacteria</taxon>
        <taxon>Rhodobacterales</taxon>
        <taxon>Paracoccaceae</taxon>
        <taxon>Paracoccus</taxon>
    </lineage>
</organism>
<keyword evidence="3" id="KW-1185">Reference proteome</keyword>
<evidence type="ECO:0000256" key="1">
    <source>
        <dbReference type="SAM" id="Phobius"/>
    </source>
</evidence>
<dbReference type="EMBL" id="JAEPRQ010000002">
    <property type="protein sequence ID" value="MBK4215628.1"/>
    <property type="molecule type" value="Genomic_DNA"/>
</dbReference>
<evidence type="ECO:0000313" key="2">
    <source>
        <dbReference type="EMBL" id="MBK4215628.1"/>
    </source>
</evidence>